<dbReference type="EMBL" id="BJWL01000010">
    <property type="protein sequence ID" value="GFY95244.1"/>
    <property type="molecule type" value="Genomic_DNA"/>
</dbReference>
<feature type="compositionally biased region" description="Polar residues" evidence="3">
    <location>
        <begin position="168"/>
        <end position="179"/>
    </location>
</feature>
<evidence type="ECO:0000313" key="6">
    <source>
        <dbReference type="Proteomes" id="UP000585474"/>
    </source>
</evidence>
<feature type="compositionally biased region" description="Basic residues" evidence="3">
    <location>
        <begin position="1"/>
        <end position="10"/>
    </location>
</feature>
<dbReference type="InterPro" id="IPR004087">
    <property type="entry name" value="KH_dom"/>
</dbReference>
<reference evidence="5 6" key="1">
    <citation type="submission" date="2019-07" db="EMBL/GenBank/DDBJ databases">
        <title>De Novo Assembly of kiwifruit Actinidia rufa.</title>
        <authorList>
            <person name="Sugita-Konishi S."/>
            <person name="Sato K."/>
            <person name="Mori E."/>
            <person name="Abe Y."/>
            <person name="Kisaki G."/>
            <person name="Hamano K."/>
            <person name="Suezawa K."/>
            <person name="Otani M."/>
            <person name="Fukuda T."/>
            <person name="Manabe T."/>
            <person name="Gomi K."/>
            <person name="Tabuchi M."/>
            <person name="Akimitsu K."/>
            <person name="Kataoka I."/>
        </authorList>
    </citation>
    <scope>NUCLEOTIDE SEQUENCE [LARGE SCALE GENOMIC DNA]</scope>
    <source>
        <strain evidence="6">cv. Fuchu</strain>
    </source>
</reference>
<feature type="compositionally biased region" description="Pro residues" evidence="3">
    <location>
        <begin position="568"/>
        <end position="579"/>
    </location>
</feature>
<evidence type="ECO:0000259" key="4">
    <source>
        <dbReference type="SMART" id="SM00322"/>
    </source>
</evidence>
<dbReference type="SMART" id="SM00322">
    <property type="entry name" value="KH"/>
    <property type="match status" value="2"/>
</dbReference>
<feature type="compositionally biased region" description="Low complexity" evidence="3">
    <location>
        <begin position="764"/>
        <end position="780"/>
    </location>
</feature>
<dbReference type="PROSITE" id="PS50084">
    <property type="entry name" value="KH_TYPE_1"/>
    <property type="match status" value="2"/>
</dbReference>
<dbReference type="Gene3D" id="3.30.1370.10">
    <property type="entry name" value="K Homology domain, type 1"/>
    <property type="match status" value="2"/>
</dbReference>
<feature type="compositionally biased region" description="Low complexity" evidence="3">
    <location>
        <begin position="555"/>
        <end position="564"/>
    </location>
</feature>
<dbReference type="AlphaFoldDB" id="A0A7J0F958"/>
<dbReference type="PANTHER" id="PTHR10288">
    <property type="entry name" value="KH DOMAIN CONTAINING RNA BINDING PROTEIN"/>
    <property type="match status" value="1"/>
</dbReference>
<dbReference type="GO" id="GO:0003723">
    <property type="term" value="F:RNA binding"/>
    <property type="evidence" value="ECO:0007669"/>
    <property type="project" value="UniProtKB-UniRule"/>
</dbReference>
<feature type="region of interest" description="Disordered" evidence="3">
    <location>
        <begin position="764"/>
        <end position="824"/>
    </location>
</feature>
<keyword evidence="1" id="KW-0677">Repeat</keyword>
<evidence type="ECO:0000256" key="2">
    <source>
        <dbReference type="PROSITE-ProRule" id="PRU00117"/>
    </source>
</evidence>
<proteinExistence type="predicted"/>
<feature type="compositionally biased region" description="Polar residues" evidence="3">
    <location>
        <begin position="582"/>
        <end position="594"/>
    </location>
</feature>
<accession>A0A7J0F958</accession>
<dbReference type="InterPro" id="IPR004088">
    <property type="entry name" value="KH_dom_type_1"/>
</dbReference>
<feature type="compositionally biased region" description="Acidic residues" evidence="3">
    <location>
        <begin position="131"/>
        <end position="152"/>
    </location>
</feature>
<dbReference type="Pfam" id="PF00013">
    <property type="entry name" value="KH_1"/>
    <property type="match status" value="2"/>
</dbReference>
<feature type="compositionally biased region" description="Polar residues" evidence="3">
    <location>
        <begin position="452"/>
        <end position="461"/>
    </location>
</feature>
<dbReference type="InterPro" id="IPR036612">
    <property type="entry name" value="KH_dom_type_1_sf"/>
</dbReference>
<evidence type="ECO:0000313" key="5">
    <source>
        <dbReference type="EMBL" id="GFY95244.1"/>
    </source>
</evidence>
<organism evidence="5 6">
    <name type="scientific">Actinidia rufa</name>
    <dbReference type="NCBI Taxonomy" id="165716"/>
    <lineage>
        <taxon>Eukaryota</taxon>
        <taxon>Viridiplantae</taxon>
        <taxon>Streptophyta</taxon>
        <taxon>Embryophyta</taxon>
        <taxon>Tracheophyta</taxon>
        <taxon>Spermatophyta</taxon>
        <taxon>Magnoliopsida</taxon>
        <taxon>eudicotyledons</taxon>
        <taxon>Gunneridae</taxon>
        <taxon>Pentapetalae</taxon>
        <taxon>asterids</taxon>
        <taxon>Ericales</taxon>
        <taxon>Actinidiaceae</taxon>
        <taxon>Actinidia</taxon>
    </lineage>
</organism>
<feature type="compositionally biased region" description="Polar residues" evidence="3">
    <location>
        <begin position="213"/>
        <end position="229"/>
    </location>
</feature>
<feature type="compositionally biased region" description="Polar residues" evidence="3">
    <location>
        <begin position="189"/>
        <end position="198"/>
    </location>
</feature>
<keyword evidence="2" id="KW-0694">RNA-binding</keyword>
<sequence length="824" mass="88425">MKNCLRKSPSKRGQFSGCNDPAMHRIIIAQDTSNPKQKRLRRQAAPSPSDHKRKHEHLESEGTEPPPSTVDSSVDANANANASDSVKRDEDEDEDVKGGDTDESEAKRPRLEDKPDGLVAENGFQEKVVEAVEESDEQPSAENNTESEDVQEDVQQPAEEVQEMVDNEQPSTADQQTEDIQPPFDENPQVESAQQQPSGEELQEPSAEASQEGDVSSGEQQLASENQPMSRKMEVPNNKVGVLIGKSGDTIRFLQINSGAKIQITRDADADPYSATRHVELVGSLENITKAEKLIKDVIAEADAGGSPSLVARGFSTVQAAGAVEQITIQVPNEKVGLIIGKGGETIKNLQTRSGARIQLIPQHLPEGDQSKERTVRVSGDKKQIETAREMIKEVMNQIWLLPSSWGQHFLLGVAISNHYSISSTEERFIPPKFDLIYLETLDEILPARSSLSGGYNQQQGYRPHGPAQPQWGSRGPHPAQPTGYDYQQRGPYQSQNSQYPPQGYGNYLPQQVAPRSGFGQGWDQRPASTMQGPPPQSGVGYDYYGGQGHHMVDAPASNPAHAHGGPGPSPTPMGPPPSQGNYNYGQQAPYSQTAPPPQSYGHGYNEAKYEKPGSYLKDLLPNTMVSLGLVNQVITCLTRVPSHRPSHMVKIAPPQQTYPQTYPQYGSQAPTDGYNQPQPATGPAPVYPQQGGHPVSGYGQPGGQQALGYVQAGPTGVYGSYPSSQPGGYTEQSAQNNAGYAYQGAVEPAYGGAPAGTGYGAPPTGQAGYAQPAPAQPGYDQSVPHSGAYGSVPGGAPVGYGKSASPQAGYPQYDTTQMLGTHR</sequence>
<dbReference type="SUPFAM" id="SSF54791">
    <property type="entry name" value="Eukaryotic type KH-domain (KH-domain type I)"/>
    <property type="match status" value="2"/>
</dbReference>
<comment type="caution">
    <text evidence="5">The sequence shown here is derived from an EMBL/GenBank/DDBJ whole genome shotgun (WGS) entry which is preliminary data.</text>
</comment>
<feature type="compositionally biased region" description="Polar residues" evidence="3">
    <location>
        <begin position="814"/>
        <end position="824"/>
    </location>
</feature>
<dbReference type="CDD" id="cd00105">
    <property type="entry name" value="KH-I"/>
    <property type="match status" value="2"/>
</dbReference>
<protein>
    <submittedName>
        <fullName evidence="5">KH domain-containing protein</fullName>
    </submittedName>
</protein>
<feature type="region of interest" description="Disordered" evidence="3">
    <location>
        <begin position="1"/>
        <end position="234"/>
    </location>
</feature>
<feature type="compositionally biased region" description="Low complexity" evidence="3">
    <location>
        <begin position="70"/>
        <end position="84"/>
    </location>
</feature>
<gene>
    <name evidence="5" type="ORF">Acr_10g0006290</name>
</gene>
<feature type="domain" description="K Homology" evidence="4">
    <location>
        <begin position="227"/>
        <end position="300"/>
    </location>
</feature>
<feature type="domain" description="K Homology" evidence="4">
    <location>
        <begin position="323"/>
        <end position="397"/>
    </location>
</feature>
<evidence type="ECO:0000256" key="3">
    <source>
        <dbReference type="SAM" id="MobiDB-lite"/>
    </source>
</evidence>
<dbReference type="OrthoDB" id="5204190at2759"/>
<feature type="region of interest" description="Disordered" evidence="3">
    <location>
        <begin position="452"/>
        <end position="607"/>
    </location>
</feature>
<dbReference type="Proteomes" id="UP000585474">
    <property type="component" value="Unassembled WGS sequence"/>
</dbReference>
<feature type="compositionally biased region" description="Basic and acidic residues" evidence="3">
    <location>
        <begin position="96"/>
        <end position="116"/>
    </location>
</feature>
<evidence type="ECO:0000256" key="1">
    <source>
        <dbReference type="ARBA" id="ARBA00022737"/>
    </source>
</evidence>
<keyword evidence="6" id="KW-1185">Reference proteome</keyword>
<feature type="compositionally biased region" description="Low complexity" evidence="3">
    <location>
        <begin position="491"/>
        <end position="505"/>
    </location>
</feature>
<name>A0A7J0F958_9ERIC</name>